<evidence type="ECO:0000313" key="13">
    <source>
        <dbReference type="Proteomes" id="UP001208570"/>
    </source>
</evidence>
<evidence type="ECO:0000256" key="6">
    <source>
        <dbReference type="ARBA" id="ARBA00023136"/>
    </source>
</evidence>
<evidence type="ECO:0000313" key="12">
    <source>
        <dbReference type="EMBL" id="KAK2160320.1"/>
    </source>
</evidence>
<evidence type="ECO:0000256" key="2">
    <source>
        <dbReference type="ARBA" id="ARBA00022475"/>
    </source>
</evidence>
<dbReference type="InterPro" id="IPR000276">
    <property type="entry name" value="GPCR_Rhodpsn"/>
</dbReference>
<evidence type="ECO:0000256" key="3">
    <source>
        <dbReference type="ARBA" id="ARBA00022692"/>
    </source>
</evidence>
<keyword evidence="13" id="KW-1185">Reference proteome</keyword>
<dbReference type="PROSITE" id="PS50262">
    <property type="entry name" value="G_PROTEIN_RECEP_F1_2"/>
    <property type="match status" value="1"/>
</dbReference>
<proteinExistence type="inferred from homology"/>
<comment type="caution">
    <text evidence="12">The sequence shown here is derived from an EMBL/GenBank/DDBJ whole genome shotgun (WGS) entry which is preliminary data.</text>
</comment>
<keyword evidence="4 10" id="KW-1133">Transmembrane helix</keyword>
<feature type="transmembrane region" description="Helical" evidence="10">
    <location>
        <begin position="36"/>
        <end position="59"/>
    </location>
</feature>
<sequence>MAIGTNGTNSNLNKPLNGKEIDVLLELSEGSVLSQLVFYLYPLISVWIVAVNGLTLTIYGRYERLQTKRNVMVISLSVVDLFAGIAQFLPKAIGRWAGGDKDFAICLTASALQIAPPWASIFHLVAIAIERHIAITKPLLYHVIVTPRRLAFAVAVSYAVASFFVLMPLAWPRDHFKGLCLSILWYPKTYRYVFFW</sequence>
<feature type="transmembrane region" description="Helical" evidence="10">
    <location>
        <begin position="109"/>
        <end position="129"/>
    </location>
</feature>
<evidence type="ECO:0000256" key="5">
    <source>
        <dbReference type="ARBA" id="ARBA00023040"/>
    </source>
</evidence>
<dbReference type="Proteomes" id="UP001208570">
    <property type="component" value="Unassembled WGS sequence"/>
</dbReference>
<evidence type="ECO:0000256" key="9">
    <source>
        <dbReference type="RuleBase" id="RU000688"/>
    </source>
</evidence>
<dbReference type="GO" id="GO:0004930">
    <property type="term" value="F:G protein-coupled receptor activity"/>
    <property type="evidence" value="ECO:0007669"/>
    <property type="project" value="UniProtKB-KW"/>
</dbReference>
<comment type="similarity">
    <text evidence="9">Belongs to the G-protein coupled receptor 1 family.</text>
</comment>
<protein>
    <recommendedName>
        <fullName evidence="11">G-protein coupled receptors family 1 profile domain-containing protein</fullName>
    </recommendedName>
</protein>
<dbReference type="Pfam" id="PF00001">
    <property type="entry name" value="7tm_1"/>
    <property type="match status" value="1"/>
</dbReference>
<gene>
    <name evidence="12" type="ORF">LSH36_136g05027</name>
</gene>
<keyword evidence="5 9" id="KW-0297">G-protein coupled receptor</keyword>
<keyword evidence="2" id="KW-1003">Cell membrane</keyword>
<evidence type="ECO:0000256" key="1">
    <source>
        <dbReference type="ARBA" id="ARBA00004651"/>
    </source>
</evidence>
<comment type="subcellular location">
    <subcellularLocation>
        <location evidence="1">Cell membrane</location>
        <topology evidence="1">Multi-pass membrane protein</topology>
    </subcellularLocation>
</comment>
<keyword evidence="7 9" id="KW-0675">Receptor</keyword>
<dbReference type="GO" id="GO:0005886">
    <property type="term" value="C:plasma membrane"/>
    <property type="evidence" value="ECO:0007669"/>
    <property type="project" value="UniProtKB-SubCell"/>
</dbReference>
<dbReference type="SUPFAM" id="SSF81321">
    <property type="entry name" value="Family A G protein-coupled receptor-like"/>
    <property type="match status" value="1"/>
</dbReference>
<organism evidence="12 13">
    <name type="scientific">Paralvinella palmiformis</name>
    <dbReference type="NCBI Taxonomy" id="53620"/>
    <lineage>
        <taxon>Eukaryota</taxon>
        <taxon>Metazoa</taxon>
        <taxon>Spiralia</taxon>
        <taxon>Lophotrochozoa</taxon>
        <taxon>Annelida</taxon>
        <taxon>Polychaeta</taxon>
        <taxon>Sedentaria</taxon>
        <taxon>Canalipalpata</taxon>
        <taxon>Terebellida</taxon>
        <taxon>Terebelliformia</taxon>
        <taxon>Alvinellidae</taxon>
        <taxon>Paralvinella</taxon>
    </lineage>
</organism>
<name>A0AAD9JY47_9ANNE</name>
<dbReference type="InterPro" id="IPR050569">
    <property type="entry name" value="TAAR"/>
</dbReference>
<evidence type="ECO:0000256" key="7">
    <source>
        <dbReference type="ARBA" id="ARBA00023170"/>
    </source>
</evidence>
<evidence type="ECO:0000256" key="4">
    <source>
        <dbReference type="ARBA" id="ARBA00022989"/>
    </source>
</evidence>
<dbReference type="PANTHER" id="PTHR24249">
    <property type="entry name" value="HISTAMINE RECEPTOR-RELATED G-PROTEIN COUPLED RECEPTOR"/>
    <property type="match status" value="1"/>
</dbReference>
<feature type="domain" description="G-protein coupled receptors family 1 profile" evidence="11">
    <location>
        <begin position="51"/>
        <end position="196"/>
    </location>
</feature>
<keyword evidence="3 9" id="KW-0812">Transmembrane</keyword>
<evidence type="ECO:0000259" key="11">
    <source>
        <dbReference type="PROSITE" id="PS50262"/>
    </source>
</evidence>
<dbReference type="EMBL" id="JAODUP010000136">
    <property type="protein sequence ID" value="KAK2160320.1"/>
    <property type="molecule type" value="Genomic_DNA"/>
</dbReference>
<dbReference type="AlphaFoldDB" id="A0AAD9JY47"/>
<keyword evidence="8 9" id="KW-0807">Transducer</keyword>
<dbReference type="InterPro" id="IPR017452">
    <property type="entry name" value="GPCR_Rhodpsn_7TM"/>
</dbReference>
<feature type="transmembrane region" description="Helical" evidence="10">
    <location>
        <begin position="150"/>
        <end position="171"/>
    </location>
</feature>
<feature type="transmembrane region" description="Helical" evidence="10">
    <location>
        <begin position="71"/>
        <end position="89"/>
    </location>
</feature>
<dbReference type="Gene3D" id="1.20.1070.10">
    <property type="entry name" value="Rhodopsin 7-helix transmembrane proteins"/>
    <property type="match status" value="1"/>
</dbReference>
<accession>A0AAD9JY47</accession>
<evidence type="ECO:0000256" key="8">
    <source>
        <dbReference type="ARBA" id="ARBA00023224"/>
    </source>
</evidence>
<keyword evidence="6 10" id="KW-0472">Membrane</keyword>
<reference evidence="12" key="1">
    <citation type="journal article" date="2023" name="Mol. Biol. Evol.">
        <title>Third-Generation Sequencing Reveals the Adaptive Role of the Epigenome in Three Deep-Sea Polychaetes.</title>
        <authorList>
            <person name="Perez M."/>
            <person name="Aroh O."/>
            <person name="Sun Y."/>
            <person name="Lan Y."/>
            <person name="Juniper S.K."/>
            <person name="Young C.R."/>
            <person name="Angers B."/>
            <person name="Qian P.Y."/>
        </authorList>
    </citation>
    <scope>NUCLEOTIDE SEQUENCE</scope>
    <source>
        <strain evidence="12">P08H-3</strain>
    </source>
</reference>
<evidence type="ECO:0000256" key="10">
    <source>
        <dbReference type="SAM" id="Phobius"/>
    </source>
</evidence>
<dbReference type="PRINTS" id="PR00237">
    <property type="entry name" value="GPCRRHODOPSN"/>
</dbReference>
<dbReference type="PROSITE" id="PS00237">
    <property type="entry name" value="G_PROTEIN_RECEP_F1_1"/>
    <property type="match status" value="1"/>
</dbReference>
<dbReference type="PANTHER" id="PTHR24249:SF372">
    <property type="entry name" value="G-PROTEIN COUPLED RECEPTORS FAMILY 1 PROFILE DOMAIN-CONTAINING PROTEIN"/>
    <property type="match status" value="1"/>
</dbReference>
<dbReference type="CDD" id="cd00637">
    <property type="entry name" value="7tm_classA_rhodopsin-like"/>
    <property type="match status" value="1"/>
</dbReference>